<comment type="caution">
    <text evidence="7">The sequence shown here is derived from an EMBL/GenBank/DDBJ whole genome shotgun (WGS) entry which is preliminary data.</text>
</comment>
<feature type="region of interest" description="Disordered" evidence="4">
    <location>
        <begin position="369"/>
        <end position="447"/>
    </location>
</feature>
<reference evidence="7 8" key="1">
    <citation type="submission" date="2020-04" db="EMBL/GenBank/DDBJ databases">
        <title>Achromobacter ruhlandii genome sequencing and assembly.</title>
        <authorList>
            <person name="Martins R.C.R."/>
            <person name="Perdigao-Neto L.V."/>
            <person name="Levin A.S.S."/>
            <person name="Costa S.F."/>
        </authorList>
    </citation>
    <scope>NUCLEOTIDE SEQUENCE [LARGE SCALE GENOMIC DNA]</scope>
    <source>
        <strain evidence="7 8">9035ralo</strain>
    </source>
</reference>
<evidence type="ECO:0000256" key="2">
    <source>
        <dbReference type="ARBA" id="ARBA00022840"/>
    </source>
</evidence>
<evidence type="ECO:0000256" key="3">
    <source>
        <dbReference type="PROSITE-ProRule" id="PRU00169"/>
    </source>
</evidence>
<dbReference type="RefSeq" id="WP_169536996.1">
    <property type="nucleotide sequence ID" value="NZ_JABBZE010000209.1"/>
</dbReference>
<feature type="compositionally biased region" description="Pro residues" evidence="4">
    <location>
        <begin position="430"/>
        <end position="447"/>
    </location>
</feature>
<dbReference type="SMART" id="SM00382">
    <property type="entry name" value="AAA"/>
    <property type="match status" value="1"/>
</dbReference>
<evidence type="ECO:0000259" key="6">
    <source>
        <dbReference type="PROSITE" id="PS50110"/>
    </source>
</evidence>
<accession>A0A848NPE6</accession>
<dbReference type="AlphaFoldDB" id="A0A848NPE6"/>
<dbReference type="InterPro" id="IPR002078">
    <property type="entry name" value="Sigma_54_int"/>
</dbReference>
<dbReference type="CDD" id="cd00009">
    <property type="entry name" value="AAA"/>
    <property type="match status" value="1"/>
</dbReference>
<dbReference type="FunFam" id="3.40.50.300:FF:000006">
    <property type="entry name" value="DNA-binding transcriptional regulator NtrC"/>
    <property type="match status" value="1"/>
</dbReference>
<evidence type="ECO:0000259" key="5">
    <source>
        <dbReference type="PROSITE" id="PS50045"/>
    </source>
</evidence>
<organism evidence="7 8">
    <name type="scientific">Achromobacter ruhlandii</name>
    <dbReference type="NCBI Taxonomy" id="72557"/>
    <lineage>
        <taxon>Bacteria</taxon>
        <taxon>Pseudomonadati</taxon>
        <taxon>Pseudomonadota</taxon>
        <taxon>Betaproteobacteria</taxon>
        <taxon>Burkholderiales</taxon>
        <taxon>Alcaligenaceae</taxon>
        <taxon>Achromobacter</taxon>
    </lineage>
</organism>
<evidence type="ECO:0000256" key="1">
    <source>
        <dbReference type="ARBA" id="ARBA00022741"/>
    </source>
</evidence>
<keyword evidence="3" id="KW-0597">Phosphoprotein</keyword>
<keyword evidence="1" id="KW-0547">Nucleotide-binding</keyword>
<name>A0A848NPE6_9BURK</name>
<keyword evidence="2" id="KW-0067">ATP-binding</keyword>
<dbReference type="Gene3D" id="3.40.50.2300">
    <property type="match status" value="1"/>
</dbReference>
<evidence type="ECO:0000313" key="8">
    <source>
        <dbReference type="Proteomes" id="UP000542405"/>
    </source>
</evidence>
<feature type="modified residue" description="4-aspartylphosphate" evidence="3">
    <location>
        <position position="56"/>
    </location>
</feature>
<dbReference type="GO" id="GO:0005524">
    <property type="term" value="F:ATP binding"/>
    <property type="evidence" value="ECO:0007669"/>
    <property type="project" value="UniProtKB-KW"/>
</dbReference>
<feature type="domain" description="Sigma-54 factor interaction" evidence="5">
    <location>
        <begin position="146"/>
        <end position="362"/>
    </location>
</feature>
<feature type="compositionally biased region" description="Polar residues" evidence="4">
    <location>
        <begin position="390"/>
        <end position="402"/>
    </location>
</feature>
<dbReference type="InterPro" id="IPR003593">
    <property type="entry name" value="AAA+_ATPase"/>
</dbReference>
<evidence type="ECO:0000256" key="4">
    <source>
        <dbReference type="SAM" id="MobiDB-lite"/>
    </source>
</evidence>
<sequence>MNETQVLLIEDDPVLGGALLQRLRLEGLSAQWVQSCAQAVEWFRRSRQRPAFVLADIRLPDGSGEDLYRRLIPYLAQATVVFATAYGEIAQAVRLVAAGANDYLTKPYDTDALVARMRAVIAAQPAGAAREVHENPFALDEPASPLAHDLERLAASDLPLLLEGETGTGKDRAARYAHARSPFAAGPFVAVNCASLPPDLAESLLFGHAKGAFSGANTAREGLFSQAQAGTLYLDEVAELAPKTQSALLRVLENGEYRPLGQTDSLRTRCRVMASTCSTLDTEVAEGRLRPDLYYRLAVARLALPPLRERPTAIAALAVRLLAELAPPNGARLAADALRALDEHDWPGNIREMRNRIARAVVLADGPELSAGDLFPERTPRGAPDPATLPTHSEQPPIQQATAHPARHLGLYAKPPCTSPHPLVQHPAHHPPPPPPPSLAAPSPRPR</sequence>
<dbReference type="InterPro" id="IPR011006">
    <property type="entry name" value="CheY-like_superfamily"/>
</dbReference>
<dbReference type="Gene3D" id="3.40.50.300">
    <property type="entry name" value="P-loop containing nucleotide triphosphate hydrolases"/>
    <property type="match status" value="1"/>
</dbReference>
<dbReference type="Pfam" id="PF25601">
    <property type="entry name" value="AAA_lid_14"/>
    <property type="match status" value="1"/>
</dbReference>
<dbReference type="PROSITE" id="PS50110">
    <property type="entry name" value="RESPONSE_REGULATORY"/>
    <property type="match status" value="1"/>
</dbReference>
<dbReference type="Pfam" id="PF00158">
    <property type="entry name" value="Sigma54_activat"/>
    <property type="match status" value="1"/>
</dbReference>
<dbReference type="SMART" id="SM00448">
    <property type="entry name" value="REC"/>
    <property type="match status" value="1"/>
</dbReference>
<dbReference type="InterPro" id="IPR001789">
    <property type="entry name" value="Sig_transdc_resp-reg_receiver"/>
</dbReference>
<evidence type="ECO:0000313" key="7">
    <source>
        <dbReference type="EMBL" id="NMU91445.1"/>
    </source>
</evidence>
<dbReference type="InterPro" id="IPR058031">
    <property type="entry name" value="AAA_lid_NorR"/>
</dbReference>
<dbReference type="InterPro" id="IPR027417">
    <property type="entry name" value="P-loop_NTPase"/>
</dbReference>
<dbReference type="SUPFAM" id="SSF52540">
    <property type="entry name" value="P-loop containing nucleoside triphosphate hydrolases"/>
    <property type="match status" value="1"/>
</dbReference>
<dbReference type="EMBL" id="JABBZE010000209">
    <property type="protein sequence ID" value="NMU91445.1"/>
    <property type="molecule type" value="Genomic_DNA"/>
</dbReference>
<dbReference type="GO" id="GO:0006355">
    <property type="term" value="P:regulation of DNA-templated transcription"/>
    <property type="evidence" value="ECO:0007669"/>
    <property type="project" value="InterPro"/>
</dbReference>
<dbReference type="PANTHER" id="PTHR32071:SF3">
    <property type="entry name" value="HTH-TYPE TRANSCRIPTIONAL REGULATORY PROTEIN TYRR"/>
    <property type="match status" value="1"/>
</dbReference>
<dbReference type="Pfam" id="PF00072">
    <property type="entry name" value="Response_reg"/>
    <property type="match status" value="1"/>
</dbReference>
<dbReference type="PROSITE" id="PS50045">
    <property type="entry name" value="SIGMA54_INTERACT_4"/>
    <property type="match status" value="1"/>
</dbReference>
<feature type="domain" description="Response regulatory" evidence="6">
    <location>
        <begin position="5"/>
        <end position="121"/>
    </location>
</feature>
<feature type="non-terminal residue" evidence="7">
    <location>
        <position position="447"/>
    </location>
</feature>
<protein>
    <submittedName>
        <fullName evidence="7">Sigma-54-dependent Fis family transcriptional regulator</fullName>
    </submittedName>
</protein>
<dbReference type="Proteomes" id="UP000542405">
    <property type="component" value="Unassembled WGS sequence"/>
</dbReference>
<proteinExistence type="predicted"/>
<dbReference type="PANTHER" id="PTHR32071">
    <property type="entry name" value="TRANSCRIPTIONAL REGULATORY PROTEIN"/>
    <property type="match status" value="1"/>
</dbReference>
<dbReference type="Gene3D" id="1.10.8.60">
    <property type="match status" value="1"/>
</dbReference>
<gene>
    <name evidence="7" type="ORF">HGQ98_17140</name>
</gene>
<dbReference type="GO" id="GO:0000160">
    <property type="term" value="P:phosphorelay signal transduction system"/>
    <property type="evidence" value="ECO:0007669"/>
    <property type="project" value="InterPro"/>
</dbReference>
<dbReference type="SUPFAM" id="SSF52172">
    <property type="entry name" value="CheY-like"/>
    <property type="match status" value="1"/>
</dbReference>